<dbReference type="Pfam" id="PF01471">
    <property type="entry name" value="PG_binding_1"/>
    <property type="match status" value="2"/>
</dbReference>
<evidence type="ECO:0000313" key="2">
    <source>
        <dbReference type="EMBL" id="GET42173.1"/>
    </source>
</evidence>
<keyword evidence="3" id="KW-1185">Reference proteome</keyword>
<feature type="domain" description="Peptidoglycan binding-like" evidence="1">
    <location>
        <begin position="115"/>
        <end position="154"/>
    </location>
</feature>
<reference evidence="2" key="1">
    <citation type="submission" date="2019-10" db="EMBL/GenBank/DDBJ databases">
        <title>Draft genome sequece of Microseira wollei NIES-4236.</title>
        <authorList>
            <person name="Yamaguchi H."/>
            <person name="Suzuki S."/>
            <person name="Kawachi M."/>
        </authorList>
    </citation>
    <scope>NUCLEOTIDE SEQUENCE</scope>
    <source>
        <strain evidence="2">NIES-4236</strain>
    </source>
</reference>
<dbReference type="Proteomes" id="UP001050975">
    <property type="component" value="Unassembled WGS sequence"/>
</dbReference>
<dbReference type="Gene3D" id="1.10.101.10">
    <property type="entry name" value="PGBD-like superfamily/PGBD"/>
    <property type="match status" value="2"/>
</dbReference>
<protein>
    <submittedName>
        <fullName evidence="2">Peptidoglycan-binding domain 1</fullName>
    </submittedName>
</protein>
<dbReference type="AlphaFoldDB" id="A0AAV3XHV2"/>
<dbReference type="InterPro" id="IPR036366">
    <property type="entry name" value="PGBDSf"/>
</dbReference>
<dbReference type="InterPro" id="IPR036365">
    <property type="entry name" value="PGBD-like_sf"/>
</dbReference>
<dbReference type="EMBL" id="BLAY01000151">
    <property type="protein sequence ID" value="GET42173.1"/>
    <property type="molecule type" value="Genomic_DNA"/>
</dbReference>
<gene>
    <name evidence="2" type="ORF">MiSe_69870</name>
</gene>
<evidence type="ECO:0000259" key="1">
    <source>
        <dbReference type="Pfam" id="PF01471"/>
    </source>
</evidence>
<dbReference type="InterPro" id="IPR002477">
    <property type="entry name" value="Peptidoglycan-bd-like"/>
</dbReference>
<accession>A0AAV3XHV2</accession>
<comment type="caution">
    <text evidence="2">The sequence shown here is derived from an EMBL/GenBank/DDBJ whole genome shotgun (WGS) entry which is preliminary data.</text>
</comment>
<organism evidence="2 3">
    <name type="scientific">Microseira wollei NIES-4236</name>
    <dbReference type="NCBI Taxonomy" id="2530354"/>
    <lineage>
        <taxon>Bacteria</taxon>
        <taxon>Bacillati</taxon>
        <taxon>Cyanobacteriota</taxon>
        <taxon>Cyanophyceae</taxon>
        <taxon>Oscillatoriophycideae</taxon>
        <taxon>Aerosakkonematales</taxon>
        <taxon>Aerosakkonemataceae</taxon>
        <taxon>Microseira</taxon>
    </lineage>
</organism>
<feature type="domain" description="Peptidoglycan binding-like" evidence="1">
    <location>
        <begin position="16"/>
        <end position="74"/>
    </location>
</feature>
<proteinExistence type="predicted"/>
<dbReference type="SUPFAM" id="SSF47090">
    <property type="entry name" value="PGBD-like"/>
    <property type="match status" value="2"/>
</dbReference>
<name>A0AAV3XHV2_9CYAN</name>
<sequence>METAQVNQPTLRLGATGPAVKELQKLLKQRVPIISNLEVDGIFGEVTKLAVEVFEYRVFLKRDGIVDSKTWKALYSGKRDDLPLLRRGSRGDDVARVQDVLKFSLITAEYMGFDGYYFGVIDADFGAKTEAAVKAFQKERDLVVDGVIGAKTWQGLMELAAIISHIGL</sequence>
<dbReference type="RefSeq" id="WP_226589316.1">
    <property type="nucleotide sequence ID" value="NZ_BLAY01000151.1"/>
</dbReference>
<evidence type="ECO:0000313" key="3">
    <source>
        <dbReference type="Proteomes" id="UP001050975"/>
    </source>
</evidence>